<accession>A0AAN1SYK5</accession>
<dbReference type="PANTHER" id="PTHR22911:SF6">
    <property type="entry name" value="SOLUTE CARRIER FAMILY 35 MEMBER G1"/>
    <property type="match status" value="1"/>
</dbReference>
<dbReference type="InterPro" id="IPR037185">
    <property type="entry name" value="EmrE-like"/>
</dbReference>
<keyword evidence="3 5" id="KW-1133">Transmembrane helix</keyword>
<sequence>MGSLWMLAAGFLFGCMGVFVKLGAAHFSHVELVFYRSFFGLLLVYAILRHQRVSIATPHWRPHLWRGLSGSVALALFFYCITVLPLATAVTLNYTAPLFLSILTMLVFKDKFHLPLTFAIALGFCGVVLLLHPTLERDQLLPGLLGLTSGFLAGVAYLNVKQLGLRGEPATRVVFYFSLIATVGSGVWMMFDKVHSVTPQGFAILLGLGGSGTLAQLAMTQAYRVGKTLAVGSMAYSTIVFASLFGMLLWNEVLAPSSWLGMALIVASGVLSLRLSPKHQEE</sequence>
<feature type="transmembrane region" description="Helical" evidence="5">
    <location>
        <begin position="197"/>
        <end position="217"/>
    </location>
</feature>
<organism evidence="7 8">
    <name type="scientific">Ferrigenium kumadai</name>
    <dbReference type="NCBI Taxonomy" id="1682490"/>
    <lineage>
        <taxon>Bacteria</taxon>
        <taxon>Pseudomonadati</taxon>
        <taxon>Pseudomonadota</taxon>
        <taxon>Betaproteobacteria</taxon>
        <taxon>Nitrosomonadales</taxon>
        <taxon>Gallionellaceae</taxon>
        <taxon>Ferrigenium</taxon>
    </lineage>
</organism>
<evidence type="ECO:0000313" key="7">
    <source>
        <dbReference type="EMBL" id="BBI99031.1"/>
    </source>
</evidence>
<feature type="transmembrane region" description="Helical" evidence="5">
    <location>
        <begin position="33"/>
        <end position="48"/>
    </location>
</feature>
<evidence type="ECO:0000256" key="3">
    <source>
        <dbReference type="ARBA" id="ARBA00022989"/>
    </source>
</evidence>
<dbReference type="Pfam" id="PF00892">
    <property type="entry name" value="EamA"/>
    <property type="match status" value="2"/>
</dbReference>
<evidence type="ECO:0000256" key="4">
    <source>
        <dbReference type="ARBA" id="ARBA00023136"/>
    </source>
</evidence>
<protein>
    <submittedName>
        <fullName evidence="7">Membrane protein</fullName>
    </submittedName>
</protein>
<reference evidence="7 8" key="1">
    <citation type="submission" date="2019-03" db="EMBL/GenBank/DDBJ databases">
        <title>Complete genome sequence of Ferrigenium kumadai strain An22, a microaerophilic iron-oxidizing bacterium isolated from a paddy field soil.</title>
        <authorList>
            <person name="Watanabe T."/>
            <person name="Asakawa S."/>
        </authorList>
    </citation>
    <scope>NUCLEOTIDE SEQUENCE [LARGE SCALE GENOMIC DNA]</scope>
    <source>
        <strain evidence="7 8">An22</strain>
    </source>
</reference>
<keyword evidence="4 5" id="KW-0472">Membrane</keyword>
<keyword evidence="2 5" id="KW-0812">Transmembrane</keyword>
<gene>
    <name evidence="7" type="ORF">FGKAn22_07240</name>
</gene>
<dbReference type="RefSeq" id="WP_246487450.1">
    <property type="nucleotide sequence ID" value="NZ_AP019536.1"/>
</dbReference>
<comment type="subcellular location">
    <subcellularLocation>
        <location evidence="1">Membrane</location>
        <topology evidence="1">Multi-pass membrane protein</topology>
    </subcellularLocation>
</comment>
<name>A0AAN1SYK5_9PROT</name>
<feature type="transmembrane region" description="Helical" evidence="5">
    <location>
        <begin position="140"/>
        <end position="160"/>
    </location>
</feature>
<feature type="transmembrane region" description="Helical" evidence="5">
    <location>
        <begin position="172"/>
        <end position="191"/>
    </location>
</feature>
<proteinExistence type="predicted"/>
<dbReference type="Proteomes" id="UP001319121">
    <property type="component" value="Chromosome"/>
</dbReference>
<evidence type="ECO:0000256" key="2">
    <source>
        <dbReference type="ARBA" id="ARBA00022692"/>
    </source>
</evidence>
<feature type="transmembrane region" description="Helical" evidence="5">
    <location>
        <begin position="115"/>
        <end position="134"/>
    </location>
</feature>
<keyword evidence="8" id="KW-1185">Reference proteome</keyword>
<evidence type="ECO:0000256" key="1">
    <source>
        <dbReference type="ARBA" id="ARBA00004141"/>
    </source>
</evidence>
<evidence type="ECO:0000259" key="6">
    <source>
        <dbReference type="Pfam" id="PF00892"/>
    </source>
</evidence>
<evidence type="ECO:0000256" key="5">
    <source>
        <dbReference type="SAM" id="Phobius"/>
    </source>
</evidence>
<feature type="transmembrane region" description="Helical" evidence="5">
    <location>
        <begin position="68"/>
        <end position="86"/>
    </location>
</feature>
<feature type="transmembrane region" description="Helical" evidence="5">
    <location>
        <begin position="229"/>
        <end position="250"/>
    </location>
</feature>
<dbReference type="AlphaFoldDB" id="A0AAN1SYK5"/>
<dbReference type="KEGG" id="fku:FGKAn22_07240"/>
<evidence type="ECO:0000313" key="8">
    <source>
        <dbReference type="Proteomes" id="UP001319121"/>
    </source>
</evidence>
<dbReference type="SUPFAM" id="SSF103481">
    <property type="entry name" value="Multidrug resistance efflux transporter EmrE"/>
    <property type="match status" value="2"/>
</dbReference>
<dbReference type="InterPro" id="IPR000620">
    <property type="entry name" value="EamA_dom"/>
</dbReference>
<dbReference type="GO" id="GO:0016020">
    <property type="term" value="C:membrane"/>
    <property type="evidence" value="ECO:0007669"/>
    <property type="project" value="UniProtKB-SubCell"/>
</dbReference>
<feature type="transmembrane region" description="Helical" evidence="5">
    <location>
        <begin position="256"/>
        <end position="275"/>
    </location>
</feature>
<dbReference type="PANTHER" id="PTHR22911">
    <property type="entry name" value="ACYL-MALONYL CONDENSING ENZYME-RELATED"/>
    <property type="match status" value="1"/>
</dbReference>
<feature type="domain" description="EamA" evidence="6">
    <location>
        <begin position="2"/>
        <end position="131"/>
    </location>
</feature>
<dbReference type="EMBL" id="AP019536">
    <property type="protein sequence ID" value="BBI99031.1"/>
    <property type="molecule type" value="Genomic_DNA"/>
</dbReference>
<feature type="domain" description="EamA" evidence="6">
    <location>
        <begin position="144"/>
        <end position="272"/>
    </location>
</feature>